<evidence type="ECO:0000313" key="3">
    <source>
        <dbReference type="EMBL" id="QIS09856.1"/>
    </source>
</evidence>
<evidence type="ECO:0000256" key="1">
    <source>
        <dbReference type="SAM" id="Phobius"/>
    </source>
</evidence>
<feature type="transmembrane region" description="Helical" evidence="1">
    <location>
        <begin position="6"/>
        <end position="26"/>
    </location>
</feature>
<dbReference type="Proteomes" id="UP000503540">
    <property type="component" value="Chromosome"/>
</dbReference>
<dbReference type="EMBL" id="CP046172">
    <property type="protein sequence ID" value="QIS09856.1"/>
    <property type="molecule type" value="Genomic_DNA"/>
</dbReference>
<organism evidence="3 4">
    <name type="scientific">Nocardia arthritidis</name>
    <dbReference type="NCBI Taxonomy" id="228602"/>
    <lineage>
        <taxon>Bacteria</taxon>
        <taxon>Bacillati</taxon>
        <taxon>Actinomycetota</taxon>
        <taxon>Actinomycetes</taxon>
        <taxon>Mycobacteriales</taxon>
        <taxon>Nocardiaceae</taxon>
        <taxon>Nocardia</taxon>
    </lineage>
</organism>
<feature type="domain" description="DUF6545" evidence="2">
    <location>
        <begin position="240"/>
        <end position="375"/>
    </location>
</feature>
<gene>
    <name evidence="3" type="ORF">F5544_09780</name>
</gene>
<evidence type="ECO:0000313" key="4">
    <source>
        <dbReference type="Proteomes" id="UP000503540"/>
    </source>
</evidence>
<accession>A0A6G9Y9X3</accession>
<keyword evidence="1" id="KW-0812">Transmembrane</keyword>
<sequence length="392" mass="44294">MFAEIIREVVFALVWVVLIVRTPVMIRDKNQHPLWAALIVIACGSIFIQSWFGTAVNAASGIADLNNLLQGMLAVVDVSVMLELVIYMTVWGGSDRTKQRAFRIAVVGIILAGMAVSFAFTPPKDRFKPLNGVEPFAWYVILVGLYLFLASMAVTWIIWRHLTHVQDGTIYAALVMIMLGSAAEIPFIMIRTLDRWDHFAVPGAKRAAFILSTFRFMLVPLGCVLVVVGPIVKNIGYIYRHARLYPIWYLLRGATPNLVLTSEEVNRSSISLVSRDPWEGLHRRVIEIRDSVFYLLDRWAWPALLEEAVRCSRVEPDPKWRKMVATACWLEVSRRLALSGQAALDQHVDRSLLPEIVATRSTLPAETKYLLAIHRCMQSRVVRDFADRIAPP</sequence>
<feature type="transmembrane region" description="Helical" evidence="1">
    <location>
        <begin position="170"/>
        <end position="189"/>
    </location>
</feature>
<proteinExistence type="predicted"/>
<keyword evidence="1" id="KW-0472">Membrane</keyword>
<dbReference type="InterPro" id="IPR046675">
    <property type="entry name" value="DUF6545"/>
</dbReference>
<protein>
    <recommendedName>
        <fullName evidence="2">DUF6545 domain-containing protein</fullName>
    </recommendedName>
</protein>
<evidence type="ECO:0000259" key="2">
    <source>
        <dbReference type="Pfam" id="PF20182"/>
    </source>
</evidence>
<dbReference type="RefSeq" id="WP_167472908.1">
    <property type="nucleotide sequence ID" value="NZ_CP046172.1"/>
</dbReference>
<keyword evidence="4" id="KW-1185">Reference proteome</keyword>
<dbReference type="AlphaFoldDB" id="A0A6G9Y9X3"/>
<feature type="transmembrane region" description="Helical" evidence="1">
    <location>
        <begin position="136"/>
        <end position="158"/>
    </location>
</feature>
<feature type="transmembrane region" description="Helical" evidence="1">
    <location>
        <begin position="72"/>
        <end position="90"/>
    </location>
</feature>
<keyword evidence="1" id="KW-1133">Transmembrane helix</keyword>
<feature type="transmembrane region" description="Helical" evidence="1">
    <location>
        <begin position="102"/>
        <end position="121"/>
    </location>
</feature>
<feature type="transmembrane region" description="Helical" evidence="1">
    <location>
        <begin position="209"/>
        <end position="232"/>
    </location>
</feature>
<feature type="transmembrane region" description="Helical" evidence="1">
    <location>
        <begin position="33"/>
        <end position="52"/>
    </location>
</feature>
<reference evidence="3 4" key="1">
    <citation type="journal article" date="2019" name="ACS Chem. Biol.">
        <title>Identification and Mobilization of a Cryptic Antibiotic Biosynthesis Gene Locus from a Human-Pathogenic Nocardia Isolate.</title>
        <authorList>
            <person name="Herisse M."/>
            <person name="Ishida K."/>
            <person name="Porter J.L."/>
            <person name="Howden B."/>
            <person name="Hertweck C."/>
            <person name="Stinear T.P."/>
            <person name="Pidot S.J."/>
        </authorList>
    </citation>
    <scope>NUCLEOTIDE SEQUENCE [LARGE SCALE GENOMIC DNA]</scope>
    <source>
        <strain evidence="3 4">AUSMDU00012717</strain>
    </source>
</reference>
<name>A0A6G9Y9X3_9NOCA</name>
<dbReference type="KEGG" id="nah:F5544_09780"/>
<dbReference type="Pfam" id="PF20182">
    <property type="entry name" value="DUF6545"/>
    <property type="match status" value="1"/>
</dbReference>